<evidence type="ECO:0000256" key="10">
    <source>
        <dbReference type="PROSITE-ProRule" id="PRU01240"/>
    </source>
</evidence>
<dbReference type="Gene3D" id="3.30.70.80">
    <property type="entry name" value="Peptidase S8 propeptide/proteinase inhibitor I9"/>
    <property type="match status" value="1"/>
</dbReference>
<dbReference type="GO" id="GO:0048731">
    <property type="term" value="P:system development"/>
    <property type="evidence" value="ECO:0007669"/>
    <property type="project" value="UniProtKB-ARBA"/>
</dbReference>
<evidence type="ECO:0000256" key="9">
    <source>
        <dbReference type="PIRSR" id="PIRSR615500-1"/>
    </source>
</evidence>
<keyword evidence="17" id="KW-1185">Reference proteome</keyword>
<keyword evidence="6 10" id="KW-0378">Hydrolase</keyword>
<feature type="domain" description="Subtilisin-like protease fibronectin type-III" evidence="15">
    <location>
        <begin position="680"/>
        <end position="787"/>
    </location>
</feature>
<feature type="active site" description="Charge relay system" evidence="9 10">
    <location>
        <position position="157"/>
    </location>
</feature>
<dbReference type="InterPro" id="IPR015500">
    <property type="entry name" value="Peptidase_S8_subtilisin-rel"/>
</dbReference>
<evidence type="ECO:0000256" key="1">
    <source>
        <dbReference type="ARBA" id="ARBA00004613"/>
    </source>
</evidence>
<dbReference type="InterPro" id="IPR034197">
    <property type="entry name" value="Peptidases_S8_3"/>
</dbReference>
<feature type="chain" id="PRO_5032460375" description="Subtilisin-like protease SBT1.5" evidence="11">
    <location>
        <begin position="26"/>
        <end position="793"/>
    </location>
</feature>
<feature type="active site" description="Charge relay system" evidence="9 10">
    <location>
        <position position="230"/>
    </location>
</feature>
<dbReference type="InterPro" id="IPR037045">
    <property type="entry name" value="S8pro/Inhibitor_I9_sf"/>
</dbReference>
<evidence type="ECO:0000313" key="16">
    <source>
        <dbReference type="EMBL" id="KAF8394603.1"/>
    </source>
</evidence>
<keyword evidence="5 11" id="KW-0732">Signal</keyword>
<dbReference type="InterPro" id="IPR045051">
    <property type="entry name" value="SBT"/>
</dbReference>
<dbReference type="SUPFAM" id="SSF52025">
    <property type="entry name" value="PA domain"/>
    <property type="match status" value="1"/>
</dbReference>
<dbReference type="FunFam" id="3.50.30.30:FF:000005">
    <property type="entry name" value="subtilisin-like protease SBT1.5"/>
    <property type="match status" value="1"/>
</dbReference>
<evidence type="ECO:0000313" key="17">
    <source>
        <dbReference type="Proteomes" id="UP000655225"/>
    </source>
</evidence>
<dbReference type="Pfam" id="PF17766">
    <property type="entry name" value="fn3_6"/>
    <property type="match status" value="1"/>
</dbReference>
<evidence type="ECO:0000259" key="14">
    <source>
        <dbReference type="Pfam" id="PF05922"/>
    </source>
</evidence>
<dbReference type="Gene3D" id="3.50.30.30">
    <property type="match status" value="1"/>
</dbReference>
<evidence type="ECO:0008006" key="18">
    <source>
        <dbReference type="Google" id="ProtNLM"/>
    </source>
</evidence>
<dbReference type="SUPFAM" id="SSF54897">
    <property type="entry name" value="Protease propeptides/inhibitors"/>
    <property type="match status" value="1"/>
</dbReference>
<keyword evidence="8" id="KW-0325">Glycoprotein</keyword>
<dbReference type="Pfam" id="PF02225">
    <property type="entry name" value="PA"/>
    <property type="match status" value="1"/>
</dbReference>
<dbReference type="Gene3D" id="2.60.40.2310">
    <property type="match status" value="1"/>
</dbReference>
<comment type="subcellular location">
    <subcellularLocation>
        <location evidence="1">Secreted</location>
    </subcellularLocation>
</comment>
<dbReference type="FunFam" id="3.30.70.80:FF:000003">
    <property type="entry name" value="Subtilisin-like protease SBT1.9"/>
    <property type="match status" value="1"/>
</dbReference>
<dbReference type="FunFam" id="3.40.50.200:FF:000006">
    <property type="entry name" value="Subtilisin-like protease SBT1.5"/>
    <property type="match status" value="1"/>
</dbReference>
<evidence type="ECO:0000259" key="15">
    <source>
        <dbReference type="Pfam" id="PF17766"/>
    </source>
</evidence>
<organism evidence="16 17">
    <name type="scientific">Tetracentron sinense</name>
    <name type="common">Spur-leaf</name>
    <dbReference type="NCBI Taxonomy" id="13715"/>
    <lineage>
        <taxon>Eukaryota</taxon>
        <taxon>Viridiplantae</taxon>
        <taxon>Streptophyta</taxon>
        <taxon>Embryophyta</taxon>
        <taxon>Tracheophyta</taxon>
        <taxon>Spermatophyta</taxon>
        <taxon>Magnoliopsida</taxon>
        <taxon>Trochodendrales</taxon>
        <taxon>Trochodendraceae</taxon>
        <taxon>Tetracentron</taxon>
    </lineage>
</organism>
<dbReference type="Proteomes" id="UP000655225">
    <property type="component" value="Unassembled WGS sequence"/>
</dbReference>
<evidence type="ECO:0000259" key="12">
    <source>
        <dbReference type="Pfam" id="PF00082"/>
    </source>
</evidence>
<dbReference type="InterPro" id="IPR003137">
    <property type="entry name" value="PA_domain"/>
</dbReference>
<dbReference type="AlphaFoldDB" id="A0A835D8Q2"/>
<dbReference type="InterPro" id="IPR036852">
    <property type="entry name" value="Peptidase_S8/S53_dom_sf"/>
</dbReference>
<dbReference type="PANTHER" id="PTHR10795">
    <property type="entry name" value="PROPROTEIN CONVERTASE SUBTILISIN/KEXIN"/>
    <property type="match status" value="1"/>
</dbReference>
<dbReference type="PROSITE" id="PS51892">
    <property type="entry name" value="SUBTILASE"/>
    <property type="match status" value="1"/>
</dbReference>
<comment type="caution">
    <text evidence="16">The sequence shown here is derived from an EMBL/GenBank/DDBJ whole genome shotgun (WGS) entry which is preliminary data.</text>
</comment>
<dbReference type="InterPro" id="IPR041469">
    <property type="entry name" value="Subtilisin-like_FN3"/>
</dbReference>
<keyword evidence="4 10" id="KW-0645">Protease</keyword>
<dbReference type="InterPro" id="IPR010259">
    <property type="entry name" value="S8pro/Inhibitor_I9"/>
</dbReference>
<dbReference type="Pfam" id="PF05922">
    <property type="entry name" value="Inhibitor_I9"/>
    <property type="match status" value="1"/>
</dbReference>
<feature type="domain" description="Peptidase S8/S53" evidence="12">
    <location>
        <begin position="148"/>
        <end position="612"/>
    </location>
</feature>
<proteinExistence type="inferred from homology"/>
<evidence type="ECO:0000256" key="8">
    <source>
        <dbReference type="ARBA" id="ARBA00023180"/>
    </source>
</evidence>
<evidence type="ECO:0000256" key="11">
    <source>
        <dbReference type="SAM" id="SignalP"/>
    </source>
</evidence>
<feature type="domain" description="Inhibitor I9" evidence="14">
    <location>
        <begin position="33"/>
        <end position="122"/>
    </location>
</feature>
<evidence type="ECO:0000256" key="5">
    <source>
        <dbReference type="ARBA" id="ARBA00022729"/>
    </source>
</evidence>
<dbReference type="Gene3D" id="3.40.50.200">
    <property type="entry name" value="Peptidase S8/S53 domain"/>
    <property type="match status" value="1"/>
</dbReference>
<dbReference type="EMBL" id="JABCRI010000014">
    <property type="protein sequence ID" value="KAF8394603.1"/>
    <property type="molecule type" value="Genomic_DNA"/>
</dbReference>
<evidence type="ECO:0000256" key="7">
    <source>
        <dbReference type="ARBA" id="ARBA00022825"/>
    </source>
</evidence>
<reference evidence="16 17" key="1">
    <citation type="submission" date="2020-04" db="EMBL/GenBank/DDBJ databases">
        <title>Plant Genome Project.</title>
        <authorList>
            <person name="Zhang R.-G."/>
        </authorList>
    </citation>
    <scope>NUCLEOTIDE SEQUENCE [LARGE SCALE GENOMIC DNA]</scope>
    <source>
        <strain evidence="16">YNK0</strain>
        <tissue evidence="16">Leaf</tissue>
    </source>
</reference>
<feature type="active site" description="Charge relay system" evidence="9 10">
    <location>
        <position position="566"/>
    </location>
</feature>
<dbReference type="InterPro" id="IPR000209">
    <property type="entry name" value="Peptidase_S8/S53_dom"/>
</dbReference>
<dbReference type="GO" id="GO:0005576">
    <property type="term" value="C:extracellular region"/>
    <property type="evidence" value="ECO:0007669"/>
    <property type="project" value="UniProtKB-SubCell"/>
</dbReference>
<comment type="similarity">
    <text evidence="2 10">Belongs to the peptidase S8 family.</text>
</comment>
<name>A0A835D8Q2_TETSI</name>
<dbReference type="CDD" id="cd02120">
    <property type="entry name" value="PA_subtilisin_like"/>
    <property type="match status" value="1"/>
</dbReference>
<evidence type="ECO:0000256" key="2">
    <source>
        <dbReference type="ARBA" id="ARBA00011073"/>
    </source>
</evidence>
<dbReference type="OrthoDB" id="206201at2759"/>
<dbReference type="CDD" id="cd04852">
    <property type="entry name" value="Peptidases_S8_3"/>
    <property type="match status" value="1"/>
</dbReference>
<keyword evidence="3" id="KW-0964">Secreted</keyword>
<feature type="domain" description="PA" evidence="13">
    <location>
        <begin position="408"/>
        <end position="478"/>
    </location>
</feature>
<feature type="signal peptide" evidence="11">
    <location>
        <begin position="1"/>
        <end position="25"/>
    </location>
</feature>
<dbReference type="PRINTS" id="PR00723">
    <property type="entry name" value="SUBTILISIN"/>
</dbReference>
<dbReference type="InterPro" id="IPR023828">
    <property type="entry name" value="Peptidase_S8_Ser-AS"/>
</dbReference>
<dbReference type="OMA" id="MTTAYMH"/>
<gene>
    <name evidence="16" type="ORF">HHK36_020817</name>
</gene>
<evidence type="ECO:0000256" key="6">
    <source>
        <dbReference type="ARBA" id="ARBA00022801"/>
    </source>
</evidence>
<dbReference type="Pfam" id="PF00082">
    <property type="entry name" value="Peptidase_S8"/>
    <property type="match status" value="1"/>
</dbReference>
<evidence type="ECO:0000256" key="4">
    <source>
        <dbReference type="ARBA" id="ARBA00022670"/>
    </source>
</evidence>
<evidence type="ECO:0000256" key="3">
    <source>
        <dbReference type="ARBA" id="ARBA00022525"/>
    </source>
</evidence>
<protein>
    <recommendedName>
        <fullName evidence="18">Subtilisin-like protease SBT1.5</fullName>
    </recommendedName>
</protein>
<accession>A0A835D8Q2</accession>
<evidence type="ECO:0000259" key="13">
    <source>
        <dbReference type="Pfam" id="PF02225"/>
    </source>
</evidence>
<dbReference type="GO" id="GO:0006508">
    <property type="term" value="P:proteolysis"/>
    <property type="evidence" value="ECO:0007669"/>
    <property type="project" value="UniProtKB-KW"/>
</dbReference>
<sequence>MFSLQMGLFWALAFAACFAFPIVTGDTDDERQTFIVRVQNGLKPSVFSDVEHWYSSTLRTLSSNPLVSEKPTTHEGRSNKDFLHVYKTVFHGFSAKLTSQEAEEIKNRPGVLGVFPDRLRQIQTTRSPQFMGLRSNGPKGILAGSDYGSNVVIGVLDTGIWPERRSFHDRGLGPIPARWKGECTEGKGFSKTLCNKKLIGARYFPWGYKASAGGLNDTTEFQSARDNDGHGTHTASTAAGRHVRLASLLGFAPGVAVGIAPKARIAVYKVCWEKGCFDSDILAAFDKAVDDGVDVISLSVGGGAVPYYLDPIAMGAFGAMERGVFVSASAGNEGPGEMTVTNIAPWITTVGAGTIDRSFPADLVLEDGRVITGASLYSGKPLPEKTFIPLIYAGKASGRNRSGSFAAATCMPKALDPELIRGKIVLCDRGGIPRAAKGVVVKEAGGVGMIIANVSPEGEGLVADAHVLPAVAITEFAGYTVHGYISSSANPRATFVFHGTQLGVKPAPVVASFSSRGPNPESAYIVKPDLIAPGVNILAAWPDGVGPTGLPSDTRRTEFNIISGTSMACPHVSGLAALLKGAHPDWSPAMIRSALMTTAYMHDNAGKPLLDEKNYNTSTMWDHGSGHVDPEKAVDPGLVYDLRVNDYLGFLCDSNYTRRNIRSIARRQVNCTRKEKKPWDLNYPSISVSFEQSEDSKQSKFEIAVTRTVTHVGEGASSYTVTVNNPTGAVVVVDPPKLVFREKGQKQRYVVRISAEKVKLPPGNSQSEFGMLTWSDGKHVVSTPIAVVCQLPY</sequence>
<dbReference type="InterPro" id="IPR046450">
    <property type="entry name" value="PA_dom_sf"/>
</dbReference>
<dbReference type="GO" id="GO:0004252">
    <property type="term" value="F:serine-type endopeptidase activity"/>
    <property type="evidence" value="ECO:0007669"/>
    <property type="project" value="UniProtKB-UniRule"/>
</dbReference>
<dbReference type="PROSITE" id="PS00138">
    <property type="entry name" value="SUBTILASE_SER"/>
    <property type="match status" value="1"/>
</dbReference>
<keyword evidence="7 10" id="KW-0720">Serine protease</keyword>
<dbReference type="SUPFAM" id="SSF52743">
    <property type="entry name" value="Subtilisin-like"/>
    <property type="match status" value="1"/>
</dbReference>